<dbReference type="InterPro" id="IPR040400">
    <property type="entry name" value="BAG5/6/7/8"/>
</dbReference>
<dbReference type="Proteomes" id="UP000087766">
    <property type="component" value="Chromosome 2"/>
</dbReference>
<proteinExistence type="predicted"/>
<dbReference type="PROSITE" id="PS50096">
    <property type="entry name" value="IQ"/>
    <property type="match status" value="1"/>
</dbReference>
<protein>
    <submittedName>
        <fullName evidence="4">BAG family molecular chaperone regulator 7</fullName>
    </submittedName>
</protein>
<dbReference type="STRING" id="3916.A0A1S3TL85"/>
<dbReference type="GO" id="GO:0051087">
    <property type="term" value="F:protein-folding chaperone binding"/>
    <property type="evidence" value="ECO:0007669"/>
    <property type="project" value="InterPro"/>
</dbReference>
<dbReference type="AlphaFoldDB" id="A0A1S3TL85"/>
<evidence type="ECO:0000259" key="2">
    <source>
        <dbReference type="Pfam" id="PF02179"/>
    </source>
</evidence>
<name>A0A1S3TL85_VIGRR</name>
<organism evidence="3 4">
    <name type="scientific">Vigna radiata var. radiata</name>
    <name type="common">Mung bean</name>
    <name type="synonym">Phaseolus aureus</name>
    <dbReference type="NCBI Taxonomy" id="3916"/>
    <lineage>
        <taxon>Eukaryota</taxon>
        <taxon>Viridiplantae</taxon>
        <taxon>Streptophyta</taxon>
        <taxon>Embryophyta</taxon>
        <taxon>Tracheophyta</taxon>
        <taxon>Spermatophyta</taxon>
        <taxon>Magnoliopsida</taxon>
        <taxon>eudicotyledons</taxon>
        <taxon>Gunneridae</taxon>
        <taxon>Pentapetalae</taxon>
        <taxon>rosids</taxon>
        <taxon>fabids</taxon>
        <taxon>Fabales</taxon>
        <taxon>Fabaceae</taxon>
        <taxon>Papilionoideae</taxon>
        <taxon>50 kb inversion clade</taxon>
        <taxon>NPAAA clade</taxon>
        <taxon>indigoferoid/millettioid clade</taxon>
        <taxon>Phaseoleae</taxon>
        <taxon>Vigna</taxon>
    </lineage>
</organism>
<dbReference type="OrthoDB" id="747353at2759"/>
<dbReference type="GO" id="GO:0006457">
    <property type="term" value="P:protein folding"/>
    <property type="evidence" value="ECO:0007669"/>
    <property type="project" value="TreeGrafter"/>
</dbReference>
<evidence type="ECO:0000313" key="3">
    <source>
        <dbReference type="Proteomes" id="UP000087766"/>
    </source>
</evidence>
<keyword evidence="3" id="KW-1185">Reference proteome</keyword>
<accession>A0A1S3TL85</accession>
<reference evidence="3" key="1">
    <citation type="journal article" date="2014" name="Nat. Commun.">
        <title>Genome sequence of mungbean and insights into evolution within Vigna species.</title>
        <authorList>
            <person name="Kang Y.J."/>
            <person name="Kim S.K."/>
            <person name="Kim M.Y."/>
            <person name="Lestari P."/>
            <person name="Kim K.H."/>
            <person name="Ha B.K."/>
            <person name="Jun T.H."/>
            <person name="Hwang W.J."/>
            <person name="Lee T."/>
            <person name="Lee J."/>
            <person name="Shim S."/>
            <person name="Yoon M.Y."/>
            <person name="Jang Y.E."/>
            <person name="Han K.S."/>
            <person name="Taeprayoon P."/>
            <person name="Yoon N."/>
            <person name="Somta P."/>
            <person name="Tanya P."/>
            <person name="Kim K.S."/>
            <person name="Gwag J.G."/>
            <person name="Moon J.K."/>
            <person name="Lee Y.H."/>
            <person name="Park B.S."/>
            <person name="Bombarely A."/>
            <person name="Doyle J.J."/>
            <person name="Jackson S.A."/>
            <person name="Schafleitner R."/>
            <person name="Srinives P."/>
            <person name="Varshney R.K."/>
            <person name="Lee S.H."/>
        </authorList>
    </citation>
    <scope>NUCLEOTIDE SEQUENCE [LARGE SCALE GENOMIC DNA]</scope>
    <source>
        <strain evidence="3">cv. VC1973A</strain>
    </source>
</reference>
<sequence>MSRFKRFQLIEQPFPLCYSSPFQTLTFPSFLEHSLDLDLDLLLAPSPFDADLLHAPSLAYRRVESQIETELRLQSLGDRVAELESRFDRLIGGDRKYTWTAEIKGAEKNGFDRKYKWVAEIVEEEKKKKKKQQVKKVVKDKNVTWTIQLESEDEEEERKKKLVKGLKNVKWTAEISGKGNNSGSSRKYTFQVESDAEKKEKVKEKEKEKEKKKGNGLRIVEIHEPSNHRDVVLRQAFAKRFGSVQNDRGKRKDLSPQDAALLIQISFRAYLIRRSKALRALRELAVAKSKLKEIRAQFNNFSYRRHVARDAEERQRFSEKIIVLLLTVDAIEGADIMVRSAKRSMVDELEAMLDVVDPQPGGRSASLSFKRRTFDMPDGVIRKEIEEGVAQVVQMLEEAENSSNTFEA</sequence>
<dbReference type="PANTHER" id="PTHR33322">
    <property type="entry name" value="BAG DOMAIN CONTAINING PROTEIN, EXPRESSED"/>
    <property type="match status" value="1"/>
</dbReference>
<dbReference type="GO" id="GO:0009506">
    <property type="term" value="C:plasmodesma"/>
    <property type="evidence" value="ECO:0007669"/>
    <property type="project" value="TreeGrafter"/>
</dbReference>
<dbReference type="Pfam" id="PF02179">
    <property type="entry name" value="BAG"/>
    <property type="match status" value="1"/>
</dbReference>
<feature type="domain" description="BAG" evidence="2">
    <location>
        <begin position="292"/>
        <end position="357"/>
    </location>
</feature>
<evidence type="ECO:0000313" key="4">
    <source>
        <dbReference type="RefSeq" id="XP_014494510.1"/>
    </source>
</evidence>
<dbReference type="RefSeq" id="XP_014494510.1">
    <property type="nucleotide sequence ID" value="XM_014639024.2"/>
</dbReference>
<dbReference type="GeneID" id="106756552"/>
<dbReference type="KEGG" id="vra:106756552"/>
<keyword evidence="1" id="KW-0143">Chaperone</keyword>
<dbReference type="InterPro" id="IPR003103">
    <property type="entry name" value="BAG_domain"/>
</dbReference>
<reference evidence="4" key="2">
    <citation type="submission" date="2025-08" db="UniProtKB">
        <authorList>
            <consortium name="RefSeq"/>
        </authorList>
    </citation>
    <scope>IDENTIFICATION</scope>
    <source>
        <tissue evidence="4">Leaf</tissue>
    </source>
</reference>
<evidence type="ECO:0000256" key="1">
    <source>
        <dbReference type="ARBA" id="ARBA00023186"/>
    </source>
</evidence>
<gene>
    <name evidence="4" type="primary">LOC106756552</name>
</gene>
<dbReference type="PANTHER" id="PTHR33322:SF3">
    <property type="entry name" value="BAG FAMILY MOLECULAR CHAPERONE REGULATOR 7"/>
    <property type="match status" value="1"/>
</dbReference>